<dbReference type="InterPro" id="IPR015943">
    <property type="entry name" value="WD40/YVTN_repeat-like_dom_sf"/>
</dbReference>
<dbReference type="InterPro" id="IPR011047">
    <property type="entry name" value="Quinoprotein_ADH-like_sf"/>
</dbReference>
<dbReference type="InterPro" id="IPR049916">
    <property type="entry name" value="WDR72-like"/>
</dbReference>
<organism evidence="2 3">
    <name type="scientific">Discina gigas</name>
    <dbReference type="NCBI Taxonomy" id="1032678"/>
    <lineage>
        <taxon>Eukaryota</taxon>
        <taxon>Fungi</taxon>
        <taxon>Dikarya</taxon>
        <taxon>Ascomycota</taxon>
        <taxon>Pezizomycotina</taxon>
        <taxon>Pezizomycetes</taxon>
        <taxon>Pezizales</taxon>
        <taxon>Discinaceae</taxon>
        <taxon>Discina</taxon>
    </lineage>
</organism>
<keyword evidence="3" id="KW-1185">Reference proteome</keyword>
<dbReference type="EMBL" id="JBBBZM010000003">
    <property type="protein sequence ID" value="KAL0640458.1"/>
    <property type="molecule type" value="Genomic_DNA"/>
</dbReference>
<dbReference type="PANTHER" id="PTHR44099:SF4">
    <property type="entry name" value="RABCONNECTIN-3B, ISOFORM A"/>
    <property type="match status" value="1"/>
</dbReference>
<proteinExistence type="predicted"/>
<evidence type="ECO:0000313" key="3">
    <source>
        <dbReference type="Proteomes" id="UP001447188"/>
    </source>
</evidence>
<dbReference type="Gene3D" id="2.130.10.10">
    <property type="entry name" value="YVTN repeat-like/Quinoprotein amine dehydrogenase"/>
    <property type="match status" value="1"/>
</dbReference>
<feature type="region of interest" description="Disordered" evidence="1">
    <location>
        <begin position="590"/>
        <end position="611"/>
    </location>
</feature>
<dbReference type="SUPFAM" id="SSF101908">
    <property type="entry name" value="Putative isomerase YbhE"/>
    <property type="match status" value="1"/>
</dbReference>
<accession>A0ABR3GX62</accession>
<dbReference type="PANTHER" id="PTHR44099">
    <property type="entry name" value="RABCONNECTIN-3B, ISOFORM A"/>
    <property type="match status" value="1"/>
</dbReference>
<sequence length="1221" mass="132787">MASPSFLLPFAHWGTLTSFVPPSSSITVAKFLPKWLLLGLSCGELLQLSTGPDIDGITLSPHARLSGHKAAVIALQTLLARTEAGEELLLLSLDGEGRMCKWSLSDGRCLQSVSGTISSRPRGIRVIKHGAAPLYAVPDPVVVVYGCSTEIVVLNAETLETILLWTGNVNWPLPAVADGGQEILTLMPFGEVQGWILEKRAPEGRAVATVGVEKDHHRQFTIQSRNTCGVIMGFERCAKNDYVVVQQRGVRVYAAENQSLVLRKTIDMAPGDTDIAGYEVFEERGIVFVWNVDGEIRVIERGETGLWGLAGIIARPESIGHGQGAMVMAFTKRRNNWVVTVFSHAKSDSVKRLGAVTLHGESAVGIFSIKNDGHDIQWNENNEGVDVLISDIMAALLLFTTPPSEGEAPLSSCSAVFSNMMAFAHGCILRLHTLSSFLLSYHEPIMKIYIPTAATVVLLKRIRIGEYIGIGRDAGVQGGKEYLVVGSSAGELFIVEAPSFHSSQRLPLSATHIVSANLLLSNLGKRLRSTLFVTSVDGTASIVDVERARIMVTFPSHDYLQCVSFATKMGQNVILLTYEDGTRREWDLGEEEGGVLKSPPSSRGSDRIRGGEVVPRGPYAADLADEGWREVRVGMFEVEEEDREDEGEAQSGDGTVKACERFCEEGLPTAVVSVRTVLETLKAAVNMARERTRASERVVVGNHPTLITAKSVLTALVPGGVGELLGLEEEGDDDYEWRVSVDRYFFRRKKPAVLGQIGAGRHVSLLSQQAINCTEGGVWGVGSTVTSIVLLAALAIVGGLLEASGKEEMFDAVIERALKNQAKIGATPTLGVWAKYWMDVNPLIRKTARKCMHIYMDRSSDECRNQIVEYWSRFLPVSVPPELFSSKEVVRSLIVLGKLTAGWTDKVDASVRKNVALSVELLLGDSNPFFQDTAIELVGYGWSAFQSLFDPFEVIHILIRISASHPDAFPESRRKTLHKCILEIAERNSPLLGSGLSNNIAHGTSSPPVSAMAAPTTSSAVGICVAAMRIVTMVVHEDAILFQDVLNLIVTAVVKILDPSSPLREKVLPTVTELVNEMVEAYPTITFHRPTQRLALSVSPGIILICDLKSATEMNVLQGHHNLANFLSFSLDGRYLASVDLEEDVLFVWRFVTGILSFIGGSEGPTVLQPRRREIFKNTRKVGVVDVEWTGERSVKVMAGGETTEVVNVDGGKGEGGWGIL</sequence>
<evidence type="ECO:0000313" key="2">
    <source>
        <dbReference type="EMBL" id="KAL0640458.1"/>
    </source>
</evidence>
<gene>
    <name evidence="2" type="ORF">Q9L58_000428</name>
</gene>
<dbReference type="InterPro" id="IPR036322">
    <property type="entry name" value="WD40_repeat_dom_sf"/>
</dbReference>
<reference evidence="2 3" key="1">
    <citation type="submission" date="2024-02" db="EMBL/GenBank/DDBJ databases">
        <title>Discinaceae phylogenomics.</title>
        <authorList>
            <person name="Dirks A.C."/>
            <person name="James T.Y."/>
        </authorList>
    </citation>
    <scope>NUCLEOTIDE SEQUENCE [LARGE SCALE GENOMIC DNA]</scope>
    <source>
        <strain evidence="2 3">ACD0624</strain>
    </source>
</reference>
<dbReference type="SUPFAM" id="SSF50998">
    <property type="entry name" value="Quinoprotein alcohol dehydrogenase-like"/>
    <property type="match status" value="1"/>
</dbReference>
<comment type="caution">
    <text evidence="2">The sequence shown here is derived from an EMBL/GenBank/DDBJ whole genome shotgun (WGS) entry which is preliminary data.</text>
</comment>
<protein>
    <submittedName>
        <fullName evidence="2">Uncharacterized protein</fullName>
    </submittedName>
</protein>
<evidence type="ECO:0000256" key="1">
    <source>
        <dbReference type="SAM" id="MobiDB-lite"/>
    </source>
</evidence>
<dbReference type="InterPro" id="IPR016024">
    <property type="entry name" value="ARM-type_fold"/>
</dbReference>
<dbReference type="SUPFAM" id="SSF48371">
    <property type="entry name" value="ARM repeat"/>
    <property type="match status" value="1"/>
</dbReference>
<dbReference type="Proteomes" id="UP001447188">
    <property type="component" value="Unassembled WGS sequence"/>
</dbReference>
<dbReference type="SUPFAM" id="SSF50978">
    <property type="entry name" value="WD40 repeat-like"/>
    <property type="match status" value="1"/>
</dbReference>
<name>A0ABR3GX62_9PEZI</name>